<reference evidence="2" key="1">
    <citation type="submission" date="2023-04" db="EMBL/GenBank/DDBJ databases">
        <title>Black Yeasts Isolated from many extreme environments.</title>
        <authorList>
            <person name="Coleine C."/>
            <person name="Stajich J.E."/>
            <person name="Selbmann L."/>
        </authorList>
    </citation>
    <scope>NUCLEOTIDE SEQUENCE</scope>
    <source>
        <strain evidence="2">CCFEE 5312</strain>
    </source>
</reference>
<dbReference type="Proteomes" id="UP001271007">
    <property type="component" value="Unassembled WGS sequence"/>
</dbReference>
<feature type="chain" id="PRO_5042539385" evidence="1">
    <location>
        <begin position="23"/>
        <end position="273"/>
    </location>
</feature>
<accession>A0AAJ0DGV4</accession>
<feature type="signal peptide" evidence="1">
    <location>
        <begin position="1"/>
        <end position="22"/>
    </location>
</feature>
<keyword evidence="3" id="KW-1185">Reference proteome</keyword>
<evidence type="ECO:0000313" key="3">
    <source>
        <dbReference type="Proteomes" id="UP001271007"/>
    </source>
</evidence>
<name>A0AAJ0DGV4_9PEZI</name>
<evidence type="ECO:0000256" key="1">
    <source>
        <dbReference type="SAM" id="SignalP"/>
    </source>
</evidence>
<comment type="caution">
    <text evidence="2">The sequence shown here is derived from an EMBL/GenBank/DDBJ whole genome shotgun (WGS) entry which is preliminary data.</text>
</comment>
<dbReference type="EMBL" id="JAWDJX010000038">
    <property type="protein sequence ID" value="KAK3049649.1"/>
    <property type="molecule type" value="Genomic_DNA"/>
</dbReference>
<organism evidence="2 3">
    <name type="scientific">Extremus antarcticus</name>
    <dbReference type="NCBI Taxonomy" id="702011"/>
    <lineage>
        <taxon>Eukaryota</taxon>
        <taxon>Fungi</taxon>
        <taxon>Dikarya</taxon>
        <taxon>Ascomycota</taxon>
        <taxon>Pezizomycotina</taxon>
        <taxon>Dothideomycetes</taxon>
        <taxon>Dothideomycetidae</taxon>
        <taxon>Mycosphaerellales</taxon>
        <taxon>Extremaceae</taxon>
        <taxon>Extremus</taxon>
    </lineage>
</organism>
<gene>
    <name evidence="2" type="ORF">LTR09_009071</name>
</gene>
<dbReference type="AlphaFoldDB" id="A0AAJ0DGV4"/>
<proteinExistence type="predicted"/>
<evidence type="ECO:0000313" key="2">
    <source>
        <dbReference type="EMBL" id="KAK3049649.1"/>
    </source>
</evidence>
<protein>
    <submittedName>
        <fullName evidence="2">Uncharacterized protein</fullName>
    </submittedName>
</protein>
<keyword evidence="1" id="KW-0732">Signal</keyword>
<sequence>MATSNMRLFALWATYYLSFVLGNNSSSSSSAVPASITPSPSAPAYGSNGSCSKFCGYAPVYFTSVYWSQWITPVTVGTVLVIVDDSDNTTKTTTVYNSGDAIVGSATIPISDLINSGLLPTASTTNTGEVTGFDGSTTTITYPTPWWTIDSEISWAGTIPVTNDGTSECSTWGGVTASSASNGGGFPFSLQASPLPTHAPWPTESGSVDPDDKYGALYTVQDYYEKETLSRGDIATLFPDDPFLLDIYGCTIGPGAAPATAVQSVGALLATSG</sequence>